<proteinExistence type="predicted"/>
<organism evidence="1 2">
    <name type="scientific">Elysia crispata</name>
    <name type="common">lettuce slug</name>
    <dbReference type="NCBI Taxonomy" id="231223"/>
    <lineage>
        <taxon>Eukaryota</taxon>
        <taxon>Metazoa</taxon>
        <taxon>Spiralia</taxon>
        <taxon>Lophotrochozoa</taxon>
        <taxon>Mollusca</taxon>
        <taxon>Gastropoda</taxon>
        <taxon>Heterobranchia</taxon>
        <taxon>Euthyneura</taxon>
        <taxon>Panpulmonata</taxon>
        <taxon>Sacoglossa</taxon>
        <taxon>Placobranchoidea</taxon>
        <taxon>Plakobranchidae</taxon>
        <taxon>Elysia</taxon>
    </lineage>
</organism>
<reference evidence="1" key="1">
    <citation type="journal article" date="2023" name="G3 (Bethesda)">
        <title>A reference genome for the long-term kleptoplast-retaining sea slug Elysia crispata morphotype clarki.</title>
        <authorList>
            <person name="Eastman K.E."/>
            <person name="Pendleton A.L."/>
            <person name="Shaikh M.A."/>
            <person name="Suttiyut T."/>
            <person name="Ogas R."/>
            <person name="Tomko P."/>
            <person name="Gavelis G."/>
            <person name="Widhalm J.R."/>
            <person name="Wisecaver J.H."/>
        </authorList>
    </citation>
    <scope>NUCLEOTIDE SEQUENCE</scope>
    <source>
        <strain evidence="1">ECLA1</strain>
    </source>
</reference>
<sequence>MNFEVCNFDQDLHKANPITSDNPRYGPGQTSFQIRASSLSINYSMNRSGTTSSIMVADAYVILAPPVDKGASERVYHSYCP</sequence>
<evidence type="ECO:0000313" key="2">
    <source>
        <dbReference type="Proteomes" id="UP001283361"/>
    </source>
</evidence>
<dbReference type="AlphaFoldDB" id="A0AAE1AZG4"/>
<keyword evidence="2" id="KW-1185">Reference proteome</keyword>
<dbReference type="Proteomes" id="UP001283361">
    <property type="component" value="Unassembled WGS sequence"/>
</dbReference>
<name>A0AAE1AZG4_9GAST</name>
<protein>
    <submittedName>
        <fullName evidence="1">Uncharacterized protein</fullName>
    </submittedName>
</protein>
<gene>
    <name evidence="1" type="ORF">RRG08_055056</name>
</gene>
<accession>A0AAE1AZG4</accession>
<dbReference type="EMBL" id="JAWDGP010000819">
    <property type="protein sequence ID" value="KAK3797000.1"/>
    <property type="molecule type" value="Genomic_DNA"/>
</dbReference>
<evidence type="ECO:0000313" key="1">
    <source>
        <dbReference type="EMBL" id="KAK3797000.1"/>
    </source>
</evidence>
<comment type="caution">
    <text evidence="1">The sequence shown here is derived from an EMBL/GenBank/DDBJ whole genome shotgun (WGS) entry which is preliminary data.</text>
</comment>